<comment type="caution">
    <text evidence="1">The sequence shown here is derived from an EMBL/GenBank/DDBJ whole genome shotgun (WGS) entry which is preliminary data.</text>
</comment>
<protein>
    <submittedName>
        <fullName evidence="1">Uncharacterized protein</fullName>
    </submittedName>
</protein>
<evidence type="ECO:0000313" key="2">
    <source>
        <dbReference type="Proteomes" id="UP000297998"/>
    </source>
</evidence>
<dbReference type="Proteomes" id="UP000297998">
    <property type="component" value="Unassembled WGS sequence"/>
</dbReference>
<accession>A0A4Z1BW98</accession>
<name>A0A4Z1BW98_9FLAO</name>
<reference evidence="1 2" key="1">
    <citation type="submission" date="2019-03" db="EMBL/GenBank/DDBJ databases">
        <title>Empedobacter tilapiae sp. nov., isolated from an intestine of Nile tilapia Oreochromis niloticus.</title>
        <authorList>
            <person name="Kim Y.-O."/>
            <person name="Yoon J.-H."/>
        </authorList>
    </citation>
    <scope>NUCLEOTIDE SEQUENCE [LARGE SCALE GENOMIC DNA]</scope>
    <source>
        <strain evidence="1 2">MRS2</strain>
    </source>
</reference>
<keyword evidence="2" id="KW-1185">Reference proteome</keyword>
<dbReference type="EMBL" id="SRPE01000003">
    <property type="protein sequence ID" value="TGN29209.1"/>
    <property type="molecule type" value="Genomic_DNA"/>
</dbReference>
<dbReference type="RefSeq" id="WP_135834665.1">
    <property type="nucleotide sequence ID" value="NZ_CAUQWU010000006.1"/>
</dbReference>
<sequence>MINKIPSSTEKVVGREEGKKYYENPKDLMAFKYAKNDDILKNPFAVVYRGNLYFGIKPSNKHESTKMKGNFAITYSKNYYIKVKYATPQYFYAEMSGIPAGQAILAERIVFLR</sequence>
<dbReference type="OrthoDB" id="707246at2"/>
<evidence type="ECO:0000313" key="1">
    <source>
        <dbReference type="EMBL" id="TGN29209.1"/>
    </source>
</evidence>
<dbReference type="AlphaFoldDB" id="A0A4Z1BW98"/>
<proteinExistence type="predicted"/>
<gene>
    <name evidence="1" type="ORF">E4J94_04435</name>
</gene>
<organism evidence="1 2">
    <name type="scientific">Empedobacter tilapiae</name>
    <dbReference type="NCBI Taxonomy" id="2491114"/>
    <lineage>
        <taxon>Bacteria</taxon>
        <taxon>Pseudomonadati</taxon>
        <taxon>Bacteroidota</taxon>
        <taxon>Flavobacteriia</taxon>
        <taxon>Flavobacteriales</taxon>
        <taxon>Weeksellaceae</taxon>
        <taxon>Empedobacter</taxon>
    </lineage>
</organism>